<dbReference type="EMBL" id="LR796911">
    <property type="protein sequence ID" value="CAB4173717.1"/>
    <property type="molecule type" value="Genomic_DNA"/>
</dbReference>
<evidence type="ECO:0000313" key="3">
    <source>
        <dbReference type="EMBL" id="CAB4194174.1"/>
    </source>
</evidence>
<dbReference type="PANTHER" id="PTHR41287:SF1">
    <property type="entry name" value="PROTEIN YMFN"/>
    <property type="match status" value="1"/>
</dbReference>
<proteinExistence type="predicted"/>
<dbReference type="EMBL" id="LR797212">
    <property type="protein sequence ID" value="CAB4194174.1"/>
    <property type="molecule type" value="Genomic_DNA"/>
</dbReference>
<dbReference type="Gene3D" id="3.40.50.300">
    <property type="entry name" value="P-loop containing nucleotide triphosphate hydrolases"/>
    <property type="match status" value="1"/>
</dbReference>
<gene>
    <name evidence="2" type="ORF">UFOVP1134_10</name>
    <name evidence="3" type="ORF">UFOVP1251_8</name>
    <name evidence="5" type="ORF">UFOVP1585_8</name>
    <name evidence="4" type="ORF">UFOVP1637_28</name>
    <name evidence="1" type="ORF">UFOVP971_8</name>
</gene>
<sequence>MPTTHLPYSLTSCTPRISTGRTPGRKNHGKQVAKIAEILGNPLMPWQQLVADVATEYRIVNGLEIPYYREVIVTVPRQAGKSTLLLALFLHRALLSKTPQRLAYTCQTGWDARKKLLDDWVPIIEKSAIGNAAKRIYRGAGNEAVVFKNESRLETLPTTSTAGHGRTLDVGAIDEAFSDTDDRREQAMLPAMATRKAAQLFVVSTAGTNESAYLRRKVAAGRAAVAENINTGLAYFEWSALENDDPDDEATWWQAIPSLGITVDIETIRHARRTMTDNEFRRAWLNTWTQATELAIPAPAWNKAQETKTKPAGELAFCLDISLDRAISSIAVADELGRLEVIETRPGTGWVVDRLTEIVGKHGGRVAIDMYGPAGAYAPLLEAAKINVEKYALKDICHAANRFYDALIEGHIKIRPNENLDRAAQAVRKKPIGSSWLWARNDPAVDLTPLLAASVAYHCATDKRARPIVRSVIF</sequence>
<evidence type="ECO:0000313" key="5">
    <source>
        <dbReference type="EMBL" id="CAB5230948.1"/>
    </source>
</evidence>
<evidence type="ECO:0000313" key="1">
    <source>
        <dbReference type="EMBL" id="CAB4173717.1"/>
    </source>
</evidence>
<dbReference type="InterPro" id="IPR027417">
    <property type="entry name" value="P-loop_NTPase"/>
</dbReference>
<dbReference type="EMBL" id="LR797085">
    <property type="protein sequence ID" value="CAB4186059.1"/>
    <property type="molecule type" value="Genomic_DNA"/>
</dbReference>
<organism evidence="2">
    <name type="scientific">uncultured Caudovirales phage</name>
    <dbReference type="NCBI Taxonomy" id="2100421"/>
    <lineage>
        <taxon>Viruses</taxon>
        <taxon>Duplodnaviria</taxon>
        <taxon>Heunggongvirae</taxon>
        <taxon>Uroviricota</taxon>
        <taxon>Caudoviricetes</taxon>
        <taxon>Peduoviridae</taxon>
        <taxon>Maltschvirus</taxon>
        <taxon>Maltschvirus maltsch</taxon>
    </lineage>
</organism>
<dbReference type="PANTHER" id="PTHR41287">
    <property type="match status" value="1"/>
</dbReference>
<name>A0A6J5QN25_9CAUD</name>
<evidence type="ECO:0000313" key="4">
    <source>
        <dbReference type="EMBL" id="CAB4220318.1"/>
    </source>
</evidence>
<dbReference type="EMBL" id="LR797489">
    <property type="protein sequence ID" value="CAB4220318.1"/>
    <property type="molecule type" value="Genomic_DNA"/>
</dbReference>
<accession>A0A6J5QN25</accession>
<evidence type="ECO:0000313" key="2">
    <source>
        <dbReference type="EMBL" id="CAB4186059.1"/>
    </source>
</evidence>
<protein>
    <submittedName>
        <fullName evidence="2">COG4626 Phage terminase-like protein, large subunit</fullName>
    </submittedName>
</protein>
<dbReference type="EMBL" id="LR798429">
    <property type="protein sequence ID" value="CAB5230948.1"/>
    <property type="molecule type" value="Genomic_DNA"/>
</dbReference>
<dbReference type="Pfam" id="PF03237">
    <property type="entry name" value="Terminase_6N"/>
    <property type="match status" value="1"/>
</dbReference>
<dbReference type="InterPro" id="IPR005021">
    <property type="entry name" value="Terminase_largesu-like"/>
</dbReference>
<reference evidence="2" key="1">
    <citation type="submission" date="2020-05" db="EMBL/GenBank/DDBJ databases">
        <authorList>
            <person name="Chiriac C."/>
            <person name="Salcher M."/>
            <person name="Ghai R."/>
            <person name="Kavagutti S V."/>
        </authorList>
    </citation>
    <scope>NUCLEOTIDE SEQUENCE</scope>
</reference>